<gene>
    <name evidence="1" type="ORF">V2W30_40135</name>
</gene>
<accession>A0ACD5AQR7</accession>
<proteinExistence type="predicted"/>
<organism evidence="1 2">
    <name type="scientific">Streptomyces citrinus</name>
    <dbReference type="NCBI Taxonomy" id="3118173"/>
    <lineage>
        <taxon>Bacteria</taxon>
        <taxon>Bacillati</taxon>
        <taxon>Actinomycetota</taxon>
        <taxon>Actinomycetes</taxon>
        <taxon>Kitasatosporales</taxon>
        <taxon>Streptomycetaceae</taxon>
        <taxon>Streptomyces</taxon>
    </lineage>
</organism>
<reference evidence="1" key="1">
    <citation type="journal article" date="2025" name="Int. J. Syst. Evol. Microbiol.">
        <title>Streptomyces citrinus sp. nov., with yellow diffusible pigment.</title>
        <authorList>
            <person name="He Y."/>
            <person name="Yang E."/>
            <person name="Xu J."/>
            <person name="Sun Y."/>
            <person name="Sun L."/>
        </authorList>
    </citation>
    <scope>NUCLEOTIDE SEQUENCE</scope>
    <source>
        <strain evidence="1">Q6</strain>
    </source>
</reference>
<keyword evidence="2" id="KW-1185">Reference proteome</keyword>
<evidence type="ECO:0000313" key="1">
    <source>
        <dbReference type="EMBL" id="WWQ69393.1"/>
    </source>
</evidence>
<sequence length="436" mass="45251">MLGSSLNPINSSIIATTLIAIGHTFHVGAASTIWLVSTLYLASAIGQPTMGRLAERLGPRRVFVAGLILVGVGGALGTVAPNLPTLVAARVILGIGTSAGYPTAMVIVRRWASEHAEAETGGTLGALAIAAQVTSALGLPLGGLLAAAAGWRITFFINVPLVVLGVLMTLAWVPRDPPRAEGSAPPGPLDIPGMVLFAGTIASLLFFLNDLHHPRWPLCALTLLLLATLIMFERKADSPFVDVRMLAGNRALSATYVRVCLTFLLNYCILYGLTQWLQETRGLSAIGVGLLILPMSVFAALISLPFARRNLVRPALYCTAAAAVVGPACLLLFTATTPVWVLVLITMVFGIVSGLGVIGNQSALYQQAPAEAVGVAAGLMRTFTYLGAVLSSSLISLSFGDRATDGGLHTITFALLGLGAVLLAITPSGARTLKAS</sequence>
<keyword evidence="1" id="KW-0614">Plasmid</keyword>
<protein>
    <submittedName>
        <fullName evidence="1">MFS transporter</fullName>
    </submittedName>
</protein>
<geneLocation type="plasmid" evidence="1 2">
    <name>p1</name>
</geneLocation>
<dbReference type="Proteomes" id="UP001432251">
    <property type="component" value="Plasmid p1"/>
</dbReference>
<dbReference type="EMBL" id="CP146023">
    <property type="protein sequence ID" value="WWQ69393.1"/>
    <property type="molecule type" value="Genomic_DNA"/>
</dbReference>
<name>A0ACD5AQR7_9ACTN</name>
<evidence type="ECO:0000313" key="2">
    <source>
        <dbReference type="Proteomes" id="UP001432251"/>
    </source>
</evidence>